<dbReference type="EMBL" id="JAAAHW010004835">
    <property type="protein sequence ID" value="KAF9971266.1"/>
    <property type="molecule type" value="Genomic_DNA"/>
</dbReference>
<keyword evidence="3" id="KW-1185">Reference proteome</keyword>
<evidence type="ECO:0000313" key="2">
    <source>
        <dbReference type="EMBL" id="KAF9971266.1"/>
    </source>
</evidence>
<sequence>MATFVTIGLRAHDMFPFSRRKRKLVVRYQAFDDFSGYDTKLQQQDQQQALARLAPKAGSKISKSKSKKEG</sequence>
<feature type="region of interest" description="Disordered" evidence="1">
    <location>
        <begin position="46"/>
        <end position="70"/>
    </location>
</feature>
<evidence type="ECO:0000256" key="1">
    <source>
        <dbReference type="SAM" id="MobiDB-lite"/>
    </source>
</evidence>
<name>A0A9P6M7R8_9FUNG</name>
<dbReference type="Proteomes" id="UP000749646">
    <property type="component" value="Unassembled WGS sequence"/>
</dbReference>
<gene>
    <name evidence="2" type="ORF">BGZ65_010534</name>
</gene>
<reference evidence="2" key="1">
    <citation type="journal article" date="2020" name="Fungal Divers.">
        <title>Resolving the Mortierellaceae phylogeny through synthesis of multi-gene phylogenetics and phylogenomics.</title>
        <authorList>
            <person name="Vandepol N."/>
            <person name="Liber J."/>
            <person name="Desiro A."/>
            <person name="Na H."/>
            <person name="Kennedy M."/>
            <person name="Barry K."/>
            <person name="Grigoriev I.V."/>
            <person name="Miller A.N."/>
            <person name="O'Donnell K."/>
            <person name="Stajich J.E."/>
            <person name="Bonito G."/>
        </authorList>
    </citation>
    <scope>NUCLEOTIDE SEQUENCE</scope>
    <source>
        <strain evidence="2">MES-2147</strain>
    </source>
</reference>
<evidence type="ECO:0000313" key="3">
    <source>
        <dbReference type="Proteomes" id="UP000749646"/>
    </source>
</evidence>
<feature type="non-terminal residue" evidence="2">
    <location>
        <position position="70"/>
    </location>
</feature>
<organism evidence="2 3">
    <name type="scientific">Modicella reniformis</name>
    <dbReference type="NCBI Taxonomy" id="1440133"/>
    <lineage>
        <taxon>Eukaryota</taxon>
        <taxon>Fungi</taxon>
        <taxon>Fungi incertae sedis</taxon>
        <taxon>Mucoromycota</taxon>
        <taxon>Mortierellomycotina</taxon>
        <taxon>Mortierellomycetes</taxon>
        <taxon>Mortierellales</taxon>
        <taxon>Mortierellaceae</taxon>
        <taxon>Modicella</taxon>
    </lineage>
</organism>
<comment type="caution">
    <text evidence="2">The sequence shown here is derived from an EMBL/GenBank/DDBJ whole genome shotgun (WGS) entry which is preliminary data.</text>
</comment>
<accession>A0A9P6M7R8</accession>
<protein>
    <submittedName>
        <fullName evidence="2">Uncharacterized protein</fullName>
    </submittedName>
</protein>
<proteinExistence type="predicted"/>
<dbReference type="AlphaFoldDB" id="A0A9P6M7R8"/>